<evidence type="ECO:0000256" key="1">
    <source>
        <dbReference type="ARBA" id="ARBA00000085"/>
    </source>
</evidence>
<keyword evidence="16" id="KW-1185">Reference proteome</keyword>
<comment type="subcellular location">
    <subcellularLocation>
        <location evidence="2">Cell membrane</location>
    </subcellularLocation>
</comment>
<dbReference type="InterPro" id="IPR003594">
    <property type="entry name" value="HATPase_dom"/>
</dbReference>
<keyword evidence="8 11" id="KW-1133">Transmembrane helix</keyword>
<keyword evidence="12" id="KW-0732">Signal</keyword>
<accession>A0ABU2L2B9</accession>
<evidence type="ECO:0000256" key="12">
    <source>
        <dbReference type="SAM" id="SignalP"/>
    </source>
</evidence>
<dbReference type="Gene3D" id="3.30.565.10">
    <property type="entry name" value="Histidine kinase-like ATPase, C-terminal domain"/>
    <property type="match status" value="1"/>
</dbReference>
<dbReference type="SMART" id="SM00388">
    <property type="entry name" value="HisKA"/>
    <property type="match status" value="1"/>
</dbReference>
<evidence type="ECO:0000259" key="14">
    <source>
        <dbReference type="PROSITE" id="PS50885"/>
    </source>
</evidence>
<evidence type="ECO:0000256" key="7">
    <source>
        <dbReference type="ARBA" id="ARBA00022777"/>
    </source>
</evidence>
<evidence type="ECO:0000256" key="11">
    <source>
        <dbReference type="SAM" id="Phobius"/>
    </source>
</evidence>
<dbReference type="SUPFAM" id="SSF158472">
    <property type="entry name" value="HAMP domain-like"/>
    <property type="match status" value="1"/>
</dbReference>
<dbReference type="Gene3D" id="1.10.287.130">
    <property type="match status" value="1"/>
</dbReference>
<sequence length="466" mass="48736">MTLRTRLVLITAALSALALVAANAAGLVLLRGYLMDQVDERLVTGQEAGTTVPAERVAQLLEATAVGQAALGGRFGDSTQVFVLDGEGRLLAAQPGEEAAAGPRLPEAGTLAERAGRTFTVPGRGGEGPDWRLSVRETSDGGLVVMAASLAQVEQTVGRLLAIDAAVLGVVLLLLALGAAWLIRLGLRPLTRMEATAAAISGGDFARRVPFADPRTEPGRLGRAMNAMLDRVEREITARRDSERRLRRFLSDASHELRTPLTTIRGFAELSRRGGDPAGALARIEAEARRMGVLVTDLLLLARLDEQPALSPRPLDLREPAADLVRAARAQHPERAISLDGPGPALAFGDPLRVRQILSNLLTNALRHTPPGAAIAVRTATGPGGTAVAEVADTGPGIPPEHASRVFDRLYRADPARPHDGGTGLGLSIAAALARAHGGTLTHAPAEPHGAAFRLTLPPPPPSCSP</sequence>
<evidence type="ECO:0000256" key="9">
    <source>
        <dbReference type="ARBA" id="ARBA00023012"/>
    </source>
</evidence>
<feature type="domain" description="Histidine kinase" evidence="13">
    <location>
        <begin position="252"/>
        <end position="461"/>
    </location>
</feature>
<keyword evidence="10 11" id="KW-0472">Membrane</keyword>
<evidence type="ECO:0000259" key="13">
    <source>
        <dbReference type="PROSITE" id="PS50109"/>
    </source>
</evidence>
<evidence type="ECO:0000256" key="6">
    <source>
        <dbReference type="ARBA" id="ARBA00022692"/>
    </source>
</evidence>
<feature type="transmembrane region" description="Helical" evidence="11">
    <location>
        <begin position="160"/>
        <end position="183"/>
    </location>
</feature>
<dbReference type="SMART" id="SM00304">
    <property type="entry name" value="HAMP"/>
    <property type="match status" value="1"/>
</dbReference>
<dbReference type="PANTHER" id="PTHR45436">
    <property type="entry name" value="SENSOR HISTIDINE KINASE YKOH"/>
    <property type="match status" value="1"/>
</dbReference>
<evidence type="ECO:0000256" key="4">
    <source>
        <dbReference type="ARBA" id="ARBA00022553"/>
    </source>
</evidence>
<comment type="caution">
    <text evidence="15">The sequence shown here is derived from an EMBL/GenBank/DDBJ whole genome shotgun (WGS) entry which is preliminary data.</text>
</comment>
<dbReference type="PRINTS" id="PR00344">
    <property type="entry name" value="BCTRLSENSOR"/>
</dbReference>
<dbReference type="InterPro" id="IPR036890">
    <property type="entry name" value="HATPase_C_sf"/>
</dbReference>
<keyword evidence="4" id="KW-0597">Phosphoprotein</keyword>
<dbReference type="RefSeq" id="WP_311628453.1">
    <property type="nucleotide sequence ID" value="NZ_JAVREN010000001.1"/>
</dbReference>
<evidence type="ECO:0000313" key="16">
    <source>
        <dbReference type="Proteomes" id="UP001183388"/>
    </source>
</evidence>
<comment type="catalytic activity">
    <reaction evidence="1">
        <text>ATP + protein L-histidine = ADP + protein N-phospho-L-histidine.</text>
        <dbReference type="EC" id="2.7.13.3"/>
    </reaction>
</comment>
<evidence type="ECO:0000313" key="15">
    <source>
        <dbReference type="EMBL" id="MDT0305546.1"/>
    </source>
</evidence>
<dbReference type="CDD" id="cd00082">
    <property type="entry name" value="HisKA"/>
    <property type="match status" value="1"/>
</dbReference>
<dbReference type="EC" id="2.7.13.3" evidence="3"/>
<evidence type="ECO:0000256" key="3">
    <source>
        <dbReference type="ARBA" id="ARBA00012438"/>
    </source>
</evidence>
<dbReference type="Pfam" id="PF00672">
    <property type="entry name" value="HAMP"/>
    <property type="match status" value="1"/>
</dbReference>
<organism evidence="15 16">
    <name type="scientific">Streptomyces boetiae</name>
    <dbReference type="NCBI Taxonomy" id="3075541"/>
    <lineage>
        <taxon>Bacteria</taxon>
        <taxon>Bacillati</taxon>
        <taxon>Actinomycetota</taxon>
        <taxon>Actinomycetes</taxon>
        <taxon>Kitasatosporales</taxon>
        <taxon>Streptomycetaceae</taxon>
        <taxon>Streptomyces</taxon>
    </lineage>
</organism>
<name>A0ABU2L2B9_9ACTN</name>
<dbReference type="InterPro" id="IPR004358">
    <property type="entry name" value="Sig_transdc_His_kin-like_C"/>
</dbReference>
<dbReference type="Proteomes" id="UP001183388">
    <property type="component" value="Unassembled WGS sequence"/>
</dbReference>
<dbReference type="InterPro" id="IPR005467">
    <property type="entry name" value="His_kinase_dom"/>
</dbReference>
<dbReference type="PANTHER" id="PTHR45436:SF5">
    <property type="entry name" value="SENSOR HISTIDINE KINASE TRCS"/>
    <property type="match status" value="1"/>
</dbReference>
<keyword evidence="5" id="KW-0808">Transferase</keyword>
<dbReference type="EMBL" id="JAVREN010000001">
    <property type="protein sequence ID" value="MDT0305546.1"/>
    <property type="molecule type" value="Genomic_DNA"/>
</dbReference>
<dbReference type="InterPro" id="IPR036097">
    <property type="entry name" value="HisK_dim/P_sf"/>
</dbReference>
<dbReference type="InterPro" id="IPR003660">
    <property type="entry name" value="HAMP_dom"/>
</dbReference>
<proteinExistence type="predicted"/>
<keyword evidence="9" id="KW-0902">Two-component regulatory system</keyword>
<evidence type="ECO:0000256" key="10">
    <source>
        <dbReference type="ARBA" id="ARBA00023136"/>
    </source>
</evidence>
<feature type="domain" description="HAMP" evidence="14">
    <location>
        <begin position="184"/>
        <end position="237"/>
    </location>
</feature>
<gene>
    <name evidence="15" type="ORF">RM780_01010</name>
</gene>
<dbReference type="InterPro" id="IPR050428">
    <property type="entry name" value="TCS_sensor_his_kinase"/>
</dbReference>
<dbReference type="CDD" id="cd00075">
    <property type="entry name" value="HATPase"/>
    <property type="match status" value="1"/>
</dbReference>
<keyword evidence="7 15" id="KW-0418">Kinase</keyword>
<evidence type="ECO:0000256" key="5">
    <source>
        <dbReference type="ARBA" id="ARBA00022679"/>
    </source>
</evidence>
<dbReference type="CDD" id="cd06225">
    <property type="entry name" value="HAMP"/>
    <property type="match status" value="1"/>
</dbReference>
<reference evidence="16" key="1">
    <citation type="submission" date="2023-07" db="EMBL/GenBank/DDBJ databases">
        <title>30 novel species of actinomycetes from the DSMZ collection.</title>
        <authorList>
            <person name="Nouioui I."/>
        </authorList>
    </citation>
    <scope>NUCLEOTIDE SEQUENCE [LARGE SCALE GENOMIC DNA]</scope>
    <source>
        <strain evidence="16">DSM 44917</strain>
    </source>
</reference>
<dbReference type="SUPFAM" id="SSF47384">
    <property type="entry name" value="Homodimeric domain of signal transducing histidine kinase"/>
    <property type="match status" value="1"/>
</dbReference>
<dbReference type="PROSITE" id="PS50109">
    <property type="entry name" value="HIS_KIN"/>
    <property type="match status" value="1"/>
</dbReference>
<feature type="signal peptide" evidence="12">
    <location>
        <begin position="1"/>
        <end position="24"/>
    </location>
</feature>
<dbReference type="Gene3D" id="6.10.340.10">
    <property type="match status" value="1"/>
</dbReference>
<dbReference type="PROSITE" id="PS50885">
    <property type="entry name" value="HAMP"/>
    <property type="match status" value="1"/>
</dbReference>
<protein>
    <recommendedName>
        <fullName evidence="3">histidine kinase</fullName>
        <ecNumber evidence="3">2.7.13.3</ecNumber>
    </recommendedName>
</protein>
<evidence type="ECO:0000256" key="8">
    <source>
        <dbReference type="ARBA" id="ARBA00022989"/>
    </source>
</evidence>
<evidence type="ECO:0000256" key="2">
    <source>
        <dbReference type="ARBA" id="ARBA00004236"/>
    </source>
</evidence>
<dbReference type="SUPFAM" id="SSF55874">
    <property type="entry name" value="ATPase domain of HSP90 chaperone/DNA topoisomerase II/histidine kinase"/>
    <property type="match status" value="1"/>
</dbReference>
<dbReference type="SMART" id="SM00387">
    <property type="entry name" value="HATPase_c"/>
    <property type="match status" value="1"/>
</dbReference>
<dbReference type="GO" id="GO:0016301">
    <property type="term" value="F:kinase activity"/>
    <property type="evidence" value="ECO:0007669"/>
    <property type="project" value="UniProtKB-KW"/>
</dbReference>
<dbReference type="Pfam" id="PF02518">
    <property type="entry name" value="HATPase_c"/>
    <property type="match status" value="1"/>
</dbReference>
<feature type="chain" id="PRO_5046471496" description="histidine kinase" evidence="12">
    <location>
        <begin position="25"/>
        <end position="466"/>
    </location>
</feature>
<dbReference type="Pfam" id="PF00512">
    <property type="entry name" value="HisKA"/>
    <property type="match status" value="1"/>
</dbReference>
<dbReference type="InterPro" id="IPR003661">
    <property type="entry name" value="HisK_dim/P_dom"/>
</dbReference>
<keyword evidence="6 11" id="KW-0812">Transmembrane</keyword>